<dbReference type="InterPro" id="IPR050226">
    <property type="entry name" value="NagZ_Beta-hexosaminidase"/>
</dbReference>
<evidence type="ECO:0000313" key="9">
    <source>
        <dbReference type="Proteomes" id="UP000824239"/>
    </source>
</evidence>
<organism evidence="8 9">
    <name type="scientific">Candidatus Avoscillospira avicola</name>
    <dbReference type="NCBI Taxonomy" id="2840706"/>
    <lineage>
        <taxon>Bacteria</taxon>
        <taxon>Bacillati</taxon>
        <taxon>Bacillota</taxon>
        <taxon>Clostridia</taxon>
        <taxon>Eubacteriales</taxon>
        <taxon>Oscillospiraceae</taxon>
        <taxon>Oscillospiraceae incertae sedis</taxon>
        <taxon>Candidatus Avoscillospira</taxon>
    </lineage>
</organism>
<reference evidence="8" key="2">
    <citation type="journal article" date="2021" name="PeerJ">
        <title>Extensive microbial diversity within the chicken gut microbiome revealed by metagenomics and culture.</title>
        <authorList>
            <person name="Gilroy R."/>
            <person name="Ravi A."/>
            <person name="Getino M."/>
            <person name="Pursley I."/>
            <person name="Horton D.L."/>
            <person name="Alikhan N.F."/>
            <person name="Baker D."/>
            <person name="Gharbi K."/>
            <person name="Hall N."/>
            <person name="Watson M."/>
            <person name="Adriaenssens E.M."/>
            <person name="Foster-Nyarko E."/>
            <person name="Jarju S."/>
            <person name="Secka A."/>
            <person name="Antonio M."/>
            <person name="Oren A."/>
            <person name="Chaudhuri R.R."/>
            <person name="La Ragione R."/>
            <person name="Hildebrand F."/>
            <person name="Pallen M.J."/>
        </authorList>
    </citation>
    <scope>NUCLEOTIDE SEQUENCE</scope>
    <source>
        <strain evidence="8">ChiBcec15-4380</strain>
    </source>
</reference>
<evidence type="ECO:0000256" key="4">
    <source>
        <dbReference type="ARBA" id="ARBA00022801"/>
    </source>
</evidence>
<reference evidence="8" key="1">
    <citation type="submission" date="2020-10" db="EMBL/GenBank/DDBJ databases">
        <authorList>
            <person name="Gilroy R."/>
        </authorList>
    </citation>
    <scope>NUCLEOTIDE SEQUENCE</scope>
    <source>
        <strain evidence="8">ChiBcec15-4380</strain>
    </source>
</reference>
<sequence length="440" mass="46471">MRTVRTVISVLLILLSLALLAFAGFFLYSALPKGSTAKSQPTENLTLPQETPETADSTDAAAPEAPEEEAPADAAEPEAPEEPADETTDAALDNHTARIQELLNAMTLDEKIWQLFITTPESLTGATTVTQAGDTTKTALAEKPVGGLCYFAANLVDRAQTTAMLQATQSYAKTGLFLGVDEEGGRVSRAGSNEAMGVTHFEAAAVYGQRADMAEVYQVGSTLAAELGSLGFNVDFAPVADVVTNPNNTEIGDRSYSSDPQVAAAMVSAMVDGLQRGGMVSCLKHFPGHGSTETDTHEGKSVSNRTVEELQSCEWIPFQSGIDKGVAMVMLSHLTNEKLSALPSDLSPEVVSYLREDLGFGGIIVTDSHQMGAITNYYTSGEAAVLALQAGVDMILMPMDLQAAFDGVKAAVEDGTLSEARINESVTRILAVKYSFGIIS</sequence>
<dbReference type="SUPFAM" id="SSF51445">
    <property type="entry name" value="(Trans)glycosidases"/>
    <property type="match status" value="1"/>
</dbReference>
<evidence type="ECO:0000256" key="1">
    <source>
        <dbReference type="ARBA" id="ARBA00001231"/>
    </source>
</evidence>
<dbReference type="AlphaFoldDB" id="A0A9D1AQR8"/>
<dbReference type="GO" id="GO:0009254">
    <property type="term" value="P:peptidoglycan turnover"/>
    <property type="evidence" value="ECO:0007669"/>
    <property type="project" value="TreeGrafter"/>
</dbReference>
<evidence type="ECO:0000256" key="2">
    <source>
        <dbReference type="ARBA" id="ARBA00005336"/>
    </source>
</evidence>
<comment type="catalytic activity">
    <reaction evidence="1">
        <text>Hydrolysis of terminal non-reducing N-acetyl-D-hexosamine residues in N-acetyl-beta-D-hexosaminides.</text>
        <dbReference type="EC" id="3.2.1.52"/>
    </reaction>
</comment>
<keyword evidence="5" id="KW-0326">Glycosidase</keyword>
<gene>
    <name evidence="8" type="ORF">IAA53_01025</name>
</gene>
<evidence type="ECO:0000259" key="7">
    <source>
        <dbReference type="Pfam" id="PF00933"/>
    </source>
</evidence>
<comment type="caution">
    <text evidence="8">The sequence shown here is derived from an EMBL/GenBank/DDBJ whole genome shotgun (WGS) entry which is preliminary data.</text>
</comment>
<dbReference type="EC" id="3.2.1.52" evidence="3"/>
<dbReference type="EMBL" id="DVHE01000007">
    <property type="protein sequence ID" value="HIR49865.1"/>
    <property type="molecule type" value="Genomic_DNA"/>
</dbReference>
<dbReference type="PANTHER" id="PTHR30480">
    <property type="entry name" value="BETA-HEXOSAMINIDASE-RELATED"/>
    <property type="match status" value="1"/>
</dbReference>
<evidence type="ECO:0000313" key="8">
    <source>
        <dbReference type="EMBL" id="HIR49865.1"/>
    </source>
</evidence>
<evidence type="ECO:0000256" key="5">
    <source>
        <dbReference type="ARBA" id="ARBA00023295"/>
    </source>
</evidence>
<protein>
    <recommendedName>
        <fullName evidence="3">beta-N-acetylhexosaminidase</fullName>
        <ecNumber evidence="3">3.2.1.52</ecNumber>
    </recommendedName>
</protein>
<dbReference type="InterPro" id="IPR036962">
    <property type="entry name" value="Glyco_hydro_3_N_sf"/>
</dbReference>
<feature type="compositionally biased region" description="Acidic residues" evidence="6">
    <location>
        <begin position="65"/>
        <end position="88"/>
    </location>
</feature>
<keyword evidence="4" id="KW-0378">Hydrolase</keyword>
<dbReference type="Proteomes" id="UP000824239">
    <property type="component" value="Unassembled WGS sequence"/>
</dbReference>
<proteinExistence type="inferred from homology"/>
<evidence type="ECO:0000256" key="6">
    <source>
        <dbReference type="SAM" id="MobiDB-lite"/>
    </source>
</evidence>
<feature type="domain" description="Glycoside hydrolase family 3 N-terminal" evidence="7">
    <location>
        <begin position="107"/>
        <end position="431"/>
    </location>
</feature>
<feature type="compositionally biased region" description="Polar residues" evidence="6">
    <location>
        <begin position="36"/>
        <end position="49"/>
    </location>
</feature>
<dbReference type="InterPro" id="IPR017853">
    <property type="entry name" value="GH"/>
</dbReference>
<feature type="compositionally biased region" description="Low complexity" evidence="6">
    <location>
        <begin position="50"/>
        <end position="64"/>
    </location>
</feature>
<dbReference type="Gene3D" id="3.20.20.300">
    <property type="entry name" value="Glycoside hydrolase, family 3, N-terminal domain"/>
    <property type="match status" value="1"/>
</dbReference>
<dbReference type="PANTHER" id="PTHR30480:SF13">
    <property type="entry name" value="BETA-HEXOSAMINIDASE"/>
    <property type="match status" value="1"/>
</dbReference>
<comment type="similarity">
    <text evidence="2">Belongs to the glycosyl hydrolase 3 family.</text>
</comment>
<name>A0A9D1AQR8_9FIRM</name>
<dbReference type="InterPro" id="IPR001764">
    <property type="entry name" value="Glyco_hydro_3_N"/>
</dbReference>
<dbReference type="Pfam" id="PF00933">
    <property type="entry name" value="Glyco_hydro_3"/>
    <property type="match status" value="1"/>
</dbReference>
<dbReference type="GO" id="GO:0005975">
    <property type="term" value="P:carbohydrate metabolic process"/>
    <property type="evidence" value="ECO:0007669"/>
    <property type="project" value="InterPro"/>
</dbReference>
<dbReference type="GO" id="GO:0004563">
    <property type="term" value="F:beta-N-acetylhexosaminidase activity"/>
    <property type="evidence" value="ECO:0007669"/>
    <property type="project" value="UniProtKB-EC"/>
</dbReference>
<accession>A0A9D1AQR8</accession>
<evidence type="ECO:0000256" key="3">
    <source>
        <dbReference type="ARBA" id="ARBA00012663"/>
    </source>
</evidence>
<feature type="region of interest" description="Disordered" evidence="6">
    <location>
        <begin position="34"/>
        <end position="88"/>
    </location>
</feature>